<comment type="caution">
    <text evidence="3">The sequence shown here is derived from an EMBL/GenBank/DDBJ whole genome shotgun (WGS) entry which is preliminary data.</text>
</comment>
<name>A0A371YWD4_9PROT</name>
<keyword evidence="1" id="KW-0479">Metal-binding</keyword>
<proteinExistence type="inferred from homology"/>
<organism evidence="3 4">
    <name type="scientific">Komagataeibacter melaceti</name>
    <dbReference type="NCBI Taxonomy" id="2766577"/>
    <lineage>
        <taxon>Bacteria</taxon>
        <taxon>Pseudomonadati</taxon>
        <taxon>Pseudomonadota</taxon>
        <taxon>Alphaproteobacteria</taxon>
        <taxon>Acetobacterales</taxon>
        <taxon>Acetobacteraceae</taxon>
        <taxon>Komagataeibacter</taxon>
    </lineage>
</organism>
<dbReference type="InterPro" id="IPR036249">
    <property type="entry name" value="Thioredoxin-like_sf"/>
</dbReference>
<keyword evidence="1" id="KW-0560">Oxidoreductase</keyword>
<gene>
    <name evidence="3" type="ORF">DY926_16045</name>
</gene>
<protein>
    <submittedName>
        <fullName evidence="3">2OG-Fe(II) oxygenase</fullName>
    </submittedName>
</protein>
<evidence type="ECO:0000313" key="4">
    <source>
        <dbReference type="Proteomes" id="UP000262371"/>
    </source>
</evidence>
<dbReference type="GO" id="GO:0046872">
    <property type="term" value="F:metal ion binding"/>
    <property type="evidence" value="ECO:0007669"/>
    <property type="project" value="UniProtKB-KW"/>
</dbReference>
<dbReference type="PROSITE" id="PS51471">
    <property type="entry name" value="FE2OG_OXY"/>
    <property type="match status" value="1"/>
</dbReference>
<accession>A0A371YWD4</accession>
<evidence type="ECO:0000313" key="3">
    <source>
        <dbReference type="EMBL" id="RFD18540.1"/>
    </source>
</evidence>
<feature type="domain" description="Fe2OG dioxygenase" evidence="2">
    <location>
        <begin position="238"/>
        <end position="332"/>
    </location>
</feature>
<keyword evidence="4" id="KW-1185">Reference proteome</keyword>
<reference evidence="3 4" key="1">
    <citation type="submission" date="2018-08" db="EMBL/GenBank/DDBJ databases">
        <title>Komagataeibacter sp. AV 382.</title>
        <authorList>
            <person name="Skraban J."/>
            <person name="Trcek J."/>
        </authorList>
    </citation>
    <scope>NUCLEOTIDE SEQUENCE [LARGE SCALE GENOMIC DNA]</scope>
    <source>
        <strain evidence="3 4">AV 382</strain>
    </source>
</reference>
<sequence>MRPVLVGDPAPLFVQHCTTQWGRYSFDMAAGRYSILLFVPSLHNPAARRAYDHVRRGMDTLDTAQSHVFIVSADEKDHAAHTPDADMPGLLFLWDADLLVHNLYGVAAKSCCWVVVDPMMRIALVAENGPQAARRVLEWTRAQPPHQDGPIPALLLPNVLEPEFCNALIHYYQTQETHLSAVLTQGRDGSPLNVTDLSFKRRRDCTLRDAYLVQQLQARIIRRVVPEITKSFQCTVTQMDRMIISCYDGADRGCFGPHRDNTVAGAAHRLFAISINLNDAFEGGDLIFPEFSARGFRPPAGGAVIFSCALLHAVRPVTAGRRYACLPFAFNAESLARARQAHAQAADTK</sequence>
<dbReference type="OrthoDB" id="255432at2"/>
<evidence type="ECO:0000259" key="2">
    <source>
        <dbReference type="PROSITE" id="PS51471"/>
    </source>
</evidence>
<evidence type="ECO:0000256" key="1">
    <source>
        <dbReference type="RuleBase" id="RU003682"/>
    </source>
</evidence>
<comment type="similarity">
    <text evidence="1">Belongs to the iron/ascorbate-dependent oxidoreductase family.</text>
</comment>
<dbReference type="SUPFAM" id="SSF52833">
    <property type="entry name" value="Thioredoxin-like"/>
    <property type="match status" value="1"/>
</dbReference>
<dbReference type="Proteomes" id="UP000262371">
    <property type="component" value="Unassembled WGS sequence"/>
</dbReference>
<dbReference type="SUPFAM" id="SSF51197">
    <property type="entry name" value="Clavaminate synthase-like"/>
    <property type="match status" value="1"/>
</dbReference>
<dbReference type="GO" id="GO:0016491">
    <property type="term" value="F:oxidoreductase activity"/>
    <property type="evidence" value="ECO:0007669"/>
    <property type="project" value="UniProtKB-KW"/>
</dbReference>
<dbReference type="EMBL" id="QUWV01000203">
    <property type="protein sequence ID" value="RFD18540.1"/>
    <property type="molecule type" value="Genomic_DNA"/>
</dbReference>
<dbReference type="Gene3D" id="3.40.30.10">
    <property type="entry name" value="Glutaredoxin"/>
    <property type="match status" value="1"/>
</dbReference>
<dbReference type="Gene3D" id="2.60.120.620">
    <property type="entry name" value="q2cbj1_9rhob like domain"/>
    <property type="match status" value="1"/>
</dbReference>
<dbReference type="InterPro" id="IPR005123">
    <property type="entry name" value="Oxoglu/Fe-dep_dioxygenase_dom"/>
</dbReference>
<keyword evidence="1" id="KW-0408">Iron</keyword>
<dbReference type="AlphaFoldDB" id="A0A371YWD4"/>